<dbReference type="EMBL" id="JAGQHS010000191">
    <property type="protein sequence ID" value="MCA9758603.1"/>
    <property type="molecule type" value="Genomic_DNA"/>
</dbReference>
<accession>A0A956SHM1</accession>
<evidence type="ECO:0000256" key="2">
    <source>
        <dbReference type="SAM" id="SignalP"/>
    </source>
</evidence>
<feature type="signal peptide" evidence="2">
    <location>
        <begin position="1"/>
        <end position="25"/>
    </location>
</feature>
<evidence type="ECO:0000256" key="1">
    <source>
        <dbReference type="SAM" id="MobiDB-lite"/>
    </source>
</evidence>
<evidence type="ECO:0008006" key="5">
    <source>
        <dbReference type="Google" id="ProtNLM"/>
    </source>
</evidence>
<sequence length="458" mass="48042">MNAVRVAILVATAAVCCVSSSPAFARPADTPLQMGLAGAGSLLLRGVDAPFGNPATLSWDRTPAVRLAASTGAVLNDTYTLHDYSRWNGATWSEDDKEEILSRIGADGLEGRFDTSVLGPAVAGSGWALNARSVFLGAVRVPREYAELALFGNQIGQKLELPRSYGEGIWYLDLLASGSRPIHRLGEFEISLGGSFHLLRGLRHAELLGASGTVETTPDAIDGAVVAESREASGGWGHAVDLAFAARRGSNGDGAPTATAPGRRTDATGTGGQGVHGPYEVGIVFRNVLGSVRWSDEPKLRFDTAVADSLSLSDGDEEDLIDTESSTAEIGAYSTRLPFELELSGAFWISDVRLEMSWTQGFEDGPATSTRPRIALGSVLYRRTHWSANAGVALGGIDGPVLGLGLRASVWRCDLDVAYQVLRGIDISLPKGIGLGVAITLHPGGRAAEEVSSASGTE</sequence>
<comment type="caution">
    <text evidence="3">The sequence shown here is derived from an EMBL/GenBank/DDBJ whole genome shotgun (WGS) entry which is preliminary data.</text>
</comment>
<reference evidence="3" key="2">
    <citation type="journal article" date="2021" name="Microbiome">
        <title>Successional dynamics and alternative stable states in a saline activated sludge microbial community over 9 years.</title>
        <authorList>
            <person name="Wang Y."/>
            <person name="Ye J."/>
            <person name="Ju F."/>
            <person name="Liu L."/>
            <person name="Boyd J.A."/>
            <person name="Deng Y."/>
            <person name="Parks D.H."/>
            <person name="Jiang X."/>
            <person name="Yin X."/>
            <person name="Woodcroft B.J."/>
            <person name="Tyson G.W."/>
            <person name="Hugenholtz P."/>
            <person name="Polz M.F."/>
            <person name="Zhang T."/>
        </authorList>
    </citation>
    <scope>NUCLEOTIDE SEQUENCE</scope>
    <source>
        <strain evidence="3">HKST-UBA02</strain>
    </source>
</reference>
<evidence type="ECO:0000313" key="4">
    <source>
        <dbReference type="Proteomes" id="UP000739538"/>
    </source>
</evidence>
<proteinExistence type="predicted"/>
<dbReference type="Proteomes" id="UP000739538">
    <property type="component" value="Unassembled WGS sequence"/>
</dbReference>
<reference evidence="3" key="1">
    <citation type="submission" date="2020-04" db="EMBL/GenBank/DDBJ databases">
        <authorList>
            <person name="Zhang T."/>
        </authorList>
    </citation>
    <scope>NUCLEOTIDE SEQUENCE</scope>
    <source>
        <strain evidence="3">HKST-UBA02</strain>
    </source>
</reference>
<keyword evidence="2" id="KW-0732">Signal</keyword>
<dbReference type="AlphaFoldDB" id="A0A956SHM1"/>
<feature type="chain" id="PRO_5037511145" description="DUF5723 domain-containing protein" evidence="2">
    <location>
        <begin position="26"/>
        <end position="458"/>
    </location>
</feature>
<protein>
    <recommendedName>
        <fullName evidence="5">DUF5723 domain-containing protein</fullName>
    </recommendedName>
</protein>
<name>A0A956SHM1_UNCEI</name>
<organism evidence="3 4">
    <name type="scientific">Eiseniibacteriota bacterium</name>
    <dbReference type="NCBI Taxonomy" id="2212470"/>
    <lineage>
        <taxon>Bacteria</taxon>
        <taxon>Candidatus Eiseniibacteriota</taxon>
    </lineage>
</organism>
<gene>
    <name evidence="3" type="ORF">KDA27_22595</name>
</gene>
<evidence type="ECO:0000313" key="3">
    <source>
        <dbReference type="EMBL" id="MCA9758603.1"/>
    </source>
</evidence>
<feature type="region of interest" description="Disordered" evidence="1">
    <location>
        <begin position="248"/>
        <end position="273"/>
    </location>
</feature>